<evidence type="ECO:0000256" key="1">
    <source>
        <dbReference type="SAM" id="MobiDB-lite"/>
    </source>
</evidence>
<accession>A0ABR0ARI0</accession>
<dbReference type="Proteomes" id="UP001234178">
    <property type="component" value="Unassembled WGS sequence"/>
</dbReference>
<dbReference type="EMBL" id="JAOYFB010000038">
    <property type="protein sequence ID" value="KAK4027719.1"/>
    <property type="molecule type" value="Genomic_DNA"/>
</dbReference>
<comment type="caution">
    <text evidence="2">The sequence shown here is derived from an EMBL/GenBank/DDBJ whole genome shotgun (WGS) entry which is preliminary data.</text>
</comment>
<proteinExistence type="predicted"/>
<gene>
    <name evidence="2" type="ORF">OUZ56_016767</name>
</gene>
<organism evidence="2 3">
    <name type="scientific">Daphnia magna</name>
    <dbReference type="NCBI Taxonomy" id="35525"/>
    <lineage>
        <taxon>Eukaryota</taxon>
        <taxon>Metazoa</taxon>
        <taxon>Ecdysozoa</taxon>
        <taxon>Arthropoda</taxon>
        <taxon>Crustacea</taxon>
        <taxon>Branchiopoda</taxon>
        <taxon>Diplostraca</taxon>
        <taxon>Cladocera</taxon>
        <taxon>Anomopoda</taxon>
        <taxon>Daphniidae</taxon>
        <taxon>Daphnia</taxon>
    </lineage>
</organism>
<evidence type="ECO:0000313" key="3">
    <source>
        <dbReference type="Proteomes" id="UP001234178"/>
    </source>
</evidence>
<name>A0ABR0ARI0_9CRUS</name>
<keyword evidence="3" id="KW-1185">Reference proteome</keyword>
<reference evidence="2 3" key="1">
    <citation type="journal article" date="2023" name="Nucleic Acids Res.">
        <title>The hologenome of Daphnia magna reveals possible DNA methylation and microbiome-mediated evolution of the host genome.</title>
        <authorList>
            <person name="Chaturvedi A."/>
            <person name="Li X."/>
            <person name="Dhandapani V."/>
            <person name="Marshall H."/>
            <person name="Kissane S."/>
            <person name="Cuenca-Cambronero M."/>
            <person name="Asole G."/>
            <person name="Calvet F."/>
            <person name="Ruiz-Romero M."/>
            <person name="Marangio P."/>
            <person name="Guigo R."/>
            <person name="Rago D."/>
            <person name="Mirbahai L."/>
            <person name="Eastwood N."/>
            <person name="Colbourne J.K."/>
            <person name="Zhou J."/>
            <person name="Mallon E."/>
            <person name="Orsini L."/>
        </authorList>
    </citation>
    <scope>NUCLEOTIDE SEQUENCE [LARGE SCALE GENOMIC DNA]</scope>
    <source>
        <strain evidence="2">LRV0_1</strain>
    </source>
</reference>
<evidence type="ECO:0000313" key="2">
    <source>
        <dbReference type="EMBL" id="KAK4027719.1"/>
    </source>
</evidence>
<sequence>MTLEQLGCECSTNPEPNRLCKTMSCSDYANGLVTKIGPSPRVLGEGPPSGFDNFWFQPNR</sequence>
<protein>
    <submittedName>
        <fullName evidence="2">Uncharacterized protein</fullName>
    </submittedName>
</protein>
<feature type="region of interest" description="Disordered" evidence="1">
    <location>
        <begin position="40"/>
        <end position="60"/>
    </location>
</feature>